<feature type="domain" description="ATP-grasp" evidence="9">
    <location>
        <begin position="108"/>
        <end position="337"/>
    </location>
</feature>
<dbReference type="PANTHER" id="PTHR18866">
    <property type="entry name" value="CARBOXYLASE:PYRUVATE/ACETYL-COA/PROPIONYL-COA CARBOXYLASE"/>
    <property type="match status" value="1"/>
</dbReference>
<keyword evidence="5" id="KW-0092">Biotin</keyword>
<dbReference type="SUPFAM" id="SSF56059">
    <property type="entry name" value="Glutathione synthetase ATP-binding domain-like"/>
    <property type="match status" value="1"/>
</dbReference>
<dbReference type="SUPFAM" id="SSF51230">
    <property type="entry name" value="Single hybrid motif"/>
    <property type="match status" value="1"/>
</dbReference>
<dbReference type="AlphaFoldDB" id="A0A3A4K6J1"/>
<dbReference type="InterPro" id="IPR011761">
    <property type="entry name" value="ATP-grasp"/>
</dbReference>
<dbReference type="EMBL" id="QZFU01000016">
    <property type="protein sequence ID" value="RJO76699.1"/>
    <property type="molecule type" value="Genomic_DNA"/>
</dbReference>
<name>A0A3A4K6J1_9NOCA</name>
<evidence type="ECO:0000256" key="6">
    <source>
        <dbReference type="ARBA" id="ARBA00048501"/>
    </source>
</evidence>
<dbReference type="InterPro" id="IPR016185">
    <property type="entry name" value="PreATP-grasp_dom_sf"/>
</dbReference>
<dbReference type="SUPFAM" id="SSF51246">
    <property type="entry name" value="Rudiment single hybrid motif"/>
    <property type="match status" value="1"/>
</dbReference>
<dbReference type="InterPro" id="IPR005481">
    <property type="entry name" value="BC-like_N"/>
</dbReference>
<keyword evidence="2" id="KW-0436">Ligase</keyword>
<keyword evidence="4 7" id="KW-0067">ATP-binding</keyword>
<dbReference type="SUPFAM" id="SSF52440">
    <property type="entry name" value="PreATP-grasp domain"/>
    <property type="match status" value="1"/>
</dbReference>
<dbReference type="InterPro" id="IPR001882">
    <property type="entry name" value="Biotin_BS"/>
</dbReference>
<evidence type="ECO:0000256" key="5">
    <source>
        <dbReference type="ARBA" id="ARBA00023267"/>
    </source>
</evidence>
<dbReference type="InterPro" id="IPR005479">
    <property type="entry name" value="CPAse_ATP-bd"/>
</dbReference>
<dbReference type="SMART" id="SM00878">
    <property type="entry name" value="Biotin_carb_C"/>
    <property type="match status" value="1"/>
</dbReference>
<dbReference type="Pfam" id="PF00289">
    <property type="entry name" value="Biotin_carb_N"/>
    <property type="match status" value="1"/>
</dbReference>
<dbReference type="PROSITE" id="PS50975">
    <property type="entry name" value="ATP_GRASP"/>
    <property type="match status" value="1"/>
</dbReference>
<evidence type="ECO:0000256" key="1">
    <source>
        <dbReference type="ARBA" id="ARBA00001953"/>
    </source>
</evidence>
<evidence type="ECO:0000313" key="11">
    <source>
        <dbReference type="EMBL" id="RJO76699.1"/>
    </source>
</evidence>
<dbReference type="InterPro" id="IPR005482">
    <property type="entry name" value="Biotin_COase_C"/>
</dbReference>
<protein>
    <submittedName>
        <fullName evidence="11">Acetyl/propionyl-CoA carboxylase subunit alpha</fullName>
    </submittedName>
</protein>
<dbReference type="Gene3D" id="3.40.50.20">
    <property type="match status" value="1"/>
</dbReference>
<dbReference type="InterPro" id="IPR000089">
    <property type="entry name" value="Biotin_lipoyl"/>
</dbReference>
<comment type="catalytic activity">
    <reaction evidence="6">
        <text>N(6)-biotinyl-L-lysyl-[protein] + hydrogencarbonate + ATP = N(6)-carboxybiotinyl-L-lysyl-[protein] + ADP + phosphate + H(+)</text>
        <dbReference type="Rhea" id="RHEA:13501"/>
        <dbReference type="Rhea" id="RHEA-COMP:10505"/>
        <dbReference type="Rhea" id="RHEA-COMP:10506"/>
        <dbReference type="ChEBI" id="CHEBI:15378"/>
        <dbReference type="ChEBI" id="CHEBI:17544"/>
        <dbReference type="ChEBI" id="CHEBI:30616"/>
        <dbReference type="ChEBI" id="CHEBI:43474"/>
        <dbReference type="ChEBI" id="CHEBI:83144"/>
        <dbReference type="ChEBI" id="CHEBI:83145"/>
        <dbReference type="ChEBI" id="CHEBI:456216"/>
        <dbReference type="EC" id="6.3.4.14"/>
    </reaction>
    <physiologicalReaction direction="left-to-right" evidence="6">
        <dbReference type="Rhea" id="RHEA:13502"/>
    </physiologicalReaction>
</comment>
<dbReference type="GO" id="GO:0046872">
    <property type="term" value="F:metal ion binding"/>
    <property type="evidence" value="ECO:0007669"/>
    <property type="project" value="InterPro"/>
</dbReference>
<sequence length="685" mass="72676">MEISKVLVANRGEIARRVFATCRRMGLGTVAVYSDADADSPHVVEADTAVRLPGNTPAETYLRGDSVIAAARAAGADAIHPGYGFLSENADFARAVQDAGLLWIGPPVAAIEQMGSKVAAKKLMDAAGVPVLAELDPAEVTEAHLPVLIKASAGGGGRGMRVVRELAELDDQIAAASREAESAFGDPTVFCERYLATGRHIEVQIMADAHGVTWAVGERECSIQRRHQKVVEEAPSPLVERIGHAMRASGPEEVAERNHGGVARIANGNSMRERLFQAARLAAEAIGYTGAGTVEFLADEAGEFFFLEMNTRLQVEHPVTECTTGLDLVRLQLSVAAGAALPAQPPAMRGHSIEVRLYAEDPAQDWQPQSGTLHRIEIPMVAAEFDLLDRSGVRLDSGVVDGSVVGVHYDPMLAKVISYAETRAEAARLLADALRRARVHGLVTNRELLVRVLRHPAFLAGDTDTAFFETHGLSTLAAPLASEEDERLSIVAAALADAAANRRAARVGGPLPSGWRNLPAQSQQKRYESRVSGVHEIGYRFTRGGVEVDGSAGLELIEATPERVVLGVSGGVRRDFAVARYGELVCVDSALGPVSVRRLPRFTDPADQVALGSLLAPMPGSVIRLGAQAGARVAAGQPILWLEAMKMEHKILAPAAGVLTALNVSVGQQVDVGAVLAVLDPETQE</sequence>
<keyword evidence="3 7" id="KW-0547">Nucleotide-binding</keyword>
<evidence type="ECO:0000256" key="2">
    <source>
        <dbReference type="ARBA" id="ARBA00022598"/>
    </source>
</evidence>
<dbReference type="Pfam" id="PF21139">
    <property type="entry name" value="BT_MCC_alpha"/>
    <property type="match status" value="1"/>
</dbReference>
<dbReference type="PROSITE" id="PS50968">
    <property type="entry name" value="BIOTINYL_LIPOYL"/>
    <property type="match status" value="1"/>
</dbReference>
<dbReference type="PROSITE" id="PS50979">
    <property type="entry name" value="BC"/>
    <property type="match status" value="1"/>
</dbReference>
<dbReference type="Pfam" id="PF00364">
    <property type="entry name" value="Biotin_lipoyl"/>
    <property type="match status" value="1"/>
</dbReference>
<dbReference type="PANTHER" id="PTHR18866:SF126">
    <property type="entry name" value="BIOTIN CARBOXYLASE"/>
    <property type="match status" value="1"/>
</dbReference>
<dbReference type="InterPro" id="IPR048429">
    <property type="entry name" value="MCC_alpha_BT"/>
</dbReference>
<dbReference type="RefSeq" id="WP_120039621.1">
    <property type="nucleotide sequence ID" value="NZ_QZFU01000016.1"/>
</dbReference>
<feature type="domain" description="Biotin carboxylation" evidence="10">
    <location>
        <begin position="2"/>
        <end position="473"/>
    </location>
</feature>
<dbReference type="Gene3D" id="3.30.470.20">
    <property type="entry name" value="ATP-grasp fold, B domain"/>
    <property type="match status" value="1"/>
</dbReference>
<dbReference type="Pfam" id="PF02786">
    <property type="entry name" value="CPSase_L_D2"/>
    <property type="match status" value="2"/>
</dbReference>
<evidence type="ECO:0000256" key="4">
    <source>
        <dbReference type="ARBA" id="ARBA00022840"/>
    </source>
</evidence>
<dbReference type="InterPro" id="IPR013815">
    <property type="entry name" value="ATP_grasp_subdomain_1"/>
</dbReference>
<comment type="cofactor">
    <cofactor evidence="1">
        <name>biotin</name>
        <dbReference type="ChEBI" id="CHEBI:57586"/>
    </cofactor>
</comment>
<dbReference type="GO" id="GO:0004075">
    <property type="term" value="F:biotin carboxylase activity"/>
    <property type="evidence" value="ECO:0007669"/>
    <property type="project" value="UniProtKB-EC"/>
</dbReference>
<organism evidence="11 12">
    <name type="scientific">Nocardia panacis</name>
    <dbReference type="NCBI Taxonomy" id="2340916"/>
    <lineage>
        <taxon>Bacteria</taxon>
        <taxon>Bacillati</taxon>
        <taxon>Actinomycetota</taxon>
        <taxon>Actinomycetes</taxon>
        <taxon>Mycobacteriales</taxon>
        <taxon>Nocardiaceae</taxon>
        <taxon>Nocardia</taxon>
    </lineage>
</organism>
<evidence type="ECO:0000313" key="12">
    <source>
        <dbReference type="Proteomes" id="UP000266677"/>
    </source>
</evidence>
<dbReference type="Gene3D" id="3.30.1490.20">
    <property type="entry name" value="ATP-grasp fold, A domain"/>
    <property type="match status" value="1"/>
</dbReference>
<feature type="domain" description="Lipoyl-binding" evidence="8">
    <location>
        <begin position="605"/>
        <end position="680"/>
    </location>
</feature>
<evidence type="ECO:0000259" key="8">
    <source>
        <dbReference type="PROSITE" id="PS50968"/>
    </source>
</evidence>
<dbReference type="InterPro" id="IPR011053">
    <property type="entry name" value="Single_hybrid_motif"/>
</dbReference>
<dbReference type="InterPro" id="IPR011764">
    <property type="entry name" value="Biotin_carboxylation_dom"/>
</dbReference>
<evidence type="ECO:0000256" key="7">
    <source>
        <dbReference type="PROSITE-ProRule" id="PRU00409"/>
    </source>
</evidence>
<evidence type="ECO:0000256" key="3">
    <source>
        <dbReference type="ARBA" id="ARBA00022741"/>
    </source>
</evidence>
<dbReference type="Gene3D" id="2.40.50.100">
    <property type="match status" value="1"/>
</dbReference>
<dbReference type="OrthoDB" id="4435847at2"/>
<dbReference type="Pfam" id="PF02785">
    <property type="entry name" value="Biotin_carb_C"/>
    <property type="match status" value="1"/>
</dbReference>
<dbReference type="PROSITE" id="PS00188">
    <property type="entry name" value="BIOTIN"/>
    <property type="match status" value="1"/>
</dbReference>
<dbReference type="CDD" id="cd06850">
    <property type="entry name" value="biotinyl_domain"/>
    <property type="match status" value="1"/>
</dbReference>
<accession>A0A3A4K6J1</accession>
<proteinExistence type="predicted"/>
<gene>
    <name evidence="11" type="ORF">D5S18_10545</name>
</gene>
<comment type="caution">
    <text evidence="11">The sequence shown here is derived from an EMBL/GenBank/DDBJ whole genome shotgun (WGS) entry which is preliminary data.</text>
</comment>
<keyword evidence="12" id="KW-1185">Reference proteome</keyword>
<dbReference type="GO" id="GO:0005524">
    <property type="term" value="F:ATP binding"/>
    <property type="evidence" value="ECO:0007669"/>
    <property type="project" value="UniProtKB-UniRule"/>
</dbReference>
<dbReference type="FunFam" id="3.40.50.20:FF:000010">
    <property type="entry name" value="Propionyl-CoA carboxylase subunit alpha"/>
    <property type="match status" value="1"/>
</dbReference>
<dbReference type="Proteomes" id="UP000266677">
    <property type="component" value="Unassembled WGS sequence"/>
</dbReference>
<dbReference type="InterPro" id="IPR050856">
    <property type="entry name" value="Biotin_carboxylase_complex"/>
</dbReference>
<reference evidence="11 12" key="1">
    <citation type="submission" date="2018-09" db="EMBL/GenBank/DDBJ databases">
        <title>YIM PH21274 draft genome.</title>
        <authorList>
            <person name="Miao C."/>
        </authorList>
    </citation>
    <scope>NUCLEOTIDE SEQUENCE [LARGE SCALE GENOMIC DNA]</scope>
    <source>
        <strain evidence="11 12">YIM PH 21724</strain>
    </source>
</reference>
<dbReference type="PROSITE" id="PS00867">
    <property type="entry name" value="CPSASE_2"/>
    <property type="match status" value="1"/>
</dbReference>
<evidence type="ECO:0000259" key="9">
    <source>
        <dbReference type="PROSITE" id="PS50975"/>
    </source>
</evidence>
<dbReference type="InterPro" id="IPR011054">
    <property type="entry name" value="Rudment_hybrid_motif"/>
</dbReference>
<evidence type="ECO:0000259" key="10">
    <source>
        <dbReference type="PROSITE" id="PS50979"/>
    </source>
</evidence>